<reference evidence="2" key="2">
    <citation type="submission" date="2022-04" db="EMBL/GenBank/DDBJ databases">
        <title>Complete Genome Sequence of Flavobacterium sediminilitoris YSM-43, Isolated from a Tidal Sediment.</title>
        <authorList>
            <person name="Lee P.A."/>
        </authorList>
    </citation>
    <scope>NUCLEOTIDE SEQUENCE</scope>
    <source>
        <strain evidence="2">YSM-43</strain>
    </source>
</reference>
<sequence length="159" mass="18462">MKKFEIEIKWTIIYSLVYIIWMYIEKLLGWHNESILYQPVYNLLFTPVSVFLFTLALIDKKRNYYKNEIDWKQGSISGIILSVLITVLNPAVLYITHNFISPDFFDNAINASISDTFTLEKAKAHFNINTAISNSVFEKLSFGVVISATISYFIRTKKN</sequence>
<evidence type="ECO:0000313" key="2">
    <source>
        <dbReference type="EMBL" id="UOX33451.1"/>
    </source>
</evidence>
<feature type="transmembrane region" description="Helical" evidence="1">
    <location>
        <begin position="7"/>
        <end position="24"/>
    </location>
</feature>
<name>A0ABY4HMD6_9FLAO</name>
<accession>A0ABY4HMD6</accession>
<gene>
    <name evidence="2" type="ORF">LXD69_15630</name>
</gene>
<organism evidence="2 3">
    <name type="scientific">Flavobacterium sediminilitoris</name>
    <dbReference type="NCBI Taxonomy" id="2024526"/>
    <lineage>
        <taxon>Bacteria</taxon>
        <taxon>Pseudomonadati</taxon>
        <taxon>Bacteroidota</taxon>
        <taxon>Flavobacteriia</taxon>
        <taxon>Flavobacteriales</taxon>
        <taxon>Flavobacteriaceae</taxon>
        <taxon>Flavobacterium</taxon>
    </lineage>
</organism>
<evidence type="ECO:0000313" key="3">
    <source>
        <dbReference type="Proteomes" id="UP000830454"/>
    </source>
</evidence>
<dbReference type="Proteomes" id="UP000830454">
    <property type="component" value="Chromosome"/>
</dbReference>
<keyword evidence="3" id="KW-1185">Reference proteome</keyword>
<keyword evidence="1" id="KW-1133">Transmembrane helix</keyword>
<feature type="transmembrane region" description="Helical" evidence="1">
    <location>
        <begin position="136"/>
        <end position="154"/>
    </location>
</feature>
<evidence type="ECO:0000256" key="1">
    <source>
        <dbReference type="SAM" id="Phobius"/>
    </source>
</evidence>
<reference evidence="2" key="1">
    <citation type="submission" date="2021-12" db="EMBL/GenBank/DDBJ databases">
        <authorList>
            <person name="Cha I.-T."/>
            <person name="Lee K.-E."/>
            <person name="Park S.-J."/>
        </authorList>
    </citation>
    <scope>NUCLEOTIDE SEQUENCE</scope>
    <source>
        <strain evidence="2">YSM-43</strain>
    </source>
</reference>
<feature type="transmembrane region" description="Helical" evidence="1">
    <location>
        <begin position="36"/>
        <end position="58"/>
    </location>
</feature>
<proteinExistence type="predicted"/>
<dbReference type="Pfam" id="PF13858">
    <property type="entry name" value="DUF4199"/>
    <property type="match status" value="1"/>
</dbReference>
<feature type="transmembrane region" description="Helical" evidence="1">
    <location>
        <begin position="79"/>
        <end position="100"/>
    </location>
</feature>
<dbReference type="InterPro" id="IPR025250">
    <property type="entry name" value="DUF4199"/>
</dbReference>
<keyword evidence="1" id="KW-0472">Membrane</keyword>
<dbReference type="RefSeq" id="WP_246916068.1">
    <property type="nucleotide sequence ID" value="NZ_CP090145.1"/>
</dbReference>
<protein>
    <submittedName>
        <fullName evidence="2">DUF4199 domain-containing protein</fullName>
    </submittedName>
</protein>
<keyword evidence="1" id="KW-0812">Transmembrane</keyword>
<dbReference type="EMBL" id="CP090145">
    <property type="protein sequence ID" value="UOX33451.1"/>
    <property type="molecule type" value="Genomic_DNA"/>
</dbReference>